<keyword evidence="3" id="KW-1185">Reference proteome</keyword>
<dbReference type="Pfam" id="PF20020">
    <property type="entry name" value="DUF6431"/>
    <property type="match status" value="1"/>
</dbReference>
<accession>A0A1I6KCE0</accession>
<organism evidence="2 3">
    <name type="scientific">Anaeromicropila populeti</name>
    <dbReference type="NCBI Taxonomy" id="37658"/>
    <lineage>
        <taxon>Bacteria</taxon>
        <taxon>Bacillati</taxon>
        <taxon>Bacillota</taxon>
        <taxon>Clostridia</taxon>
        <taxon>Lachnospirales</taxon>
        <taxon>Lachnospiraceae</taxon>
        <taxon>Anaeromicropila</taxon>
    </lineage>
</organism>
<feature type="domain" description="DUF6431" evidence="1">
    <location>
        <begin position="51"/>
        <end position="123"/>
    </location>
</feature>
<dbReference type="AlphaFoldDB" id="A0A1I6KCE0"/>
<evidence type="ECO:0000259" key="1">
    <source>
        <dbReference type="Pfam" id="PF20020"/>
    </source>
</evidence>
<evidence type="ECO:0000313" key="2">
    <source>
        <dbReference type="EMBL" id="SFR88881.1"/>
    </source>
</evidence>
<proteinExistence type="predicted"/>
<name>A0A1I6KCE0_9FIRM</name>
<evidence type="ECO:0000313" key="3">
    <source>
        <dbReference type="Proteomes" id="UP000199659"/>
    </source>
</evidence>
<sequence length="225" mass="26293">MEGHRRKYLPFSKHRCNKTSKHTLMIIEFQVFSKDYKKKILNNNNTCAYTCPKCGAKAKFHRHGTYLRSITYLSTTGEVVFESLEILRLKCQSCHSTHSILPWDCIPFQVYSLPVVLFLCEQVRIKQASIRKTVKRTKCTIQTIYQKLNLLKRNLTLIEFYLRQMSFCTATVSVSLTQVLTVLLLPTMKFSSHITYPLPFMIEKGYSNKVTTQMNLFRKKDNTNL</sequence>
<reference evidence="2 3" key="1">
    <citation type="submission" date="2016-10" db="EMBL/GenBank/DDBJ databases">
        <authorList>
            <person name="de Groot N.N."/>
        </authorList>
    </citation>
    <scope>NUCLEOTIDE SEQUENCE [LARGE SCALE GENOMIC DNA]</scope>
    <source>
        <strain evidence="2 3">743A</strain>
    </source>
</reference>
<dbReference type="EMBL" id="FOYZ01000008">
    <property type="protein sequence ID" value="SFR88881.1"/>
    <property type="molecule type" value="Genomic_DNA"/>
</dbReference>
<dbReference type="InterPro" id="IPR045536">
    <property type="entry name" value="DUF6431"/>
</dbReference>
<dbReference type="Proteomes" id="UP000199659">
    <property type="component" value="Unassembled WGS sequence"/>
</dbReference>
<protein>
    <recommendedName>
        <fullName evidence="1">DUF6431 domain-containing protein</fullName>
    </recommendedName>
</protein>
<gene>
    <name evidence="2" type="ORF">SAMN05661086_02366</name>
</gene>